<dbReference type="Proteomes" id="UP001055439">
    <property type="component" value="Chromosome 9"/>
</dbReference>
<dbReference type="OrthoDB" id="635132at2759"/>
<protein>
    <submittedName>
        <fullName evidence="2">Uncharacterized protein</fullName>
    </submittedName>
</protein>
<name>A0A9E7LFY1_9LILI</name>
<dbReference type="EMBL" id="CP097511">
    <property type="protein sequence ID" value="URE49399.1"/>
    <property type="molecule type" value="Genomic_DNA"/>
</dbReference>
<dbReference type="AlphaFoldDB" id="A0A9E7LFY1"/>
<evidence type="ECO:0000256" key="1">
    <source>
        <dbReference type="SAM" id="MobiDB-lite"/>
    </source>
</evidence>
<reference evidence="2" key="1">
    <citation type="submission" date="2022-05" db="EMBL/GenBank/DDBJ databases">
        <title>The Musa troglodytarum L. genome provides insights into the mechanism of non-climacteric behaviour and enrichment of carotenoids.</title>
        <authorList>
            <person name="Wang J."/>
        </authorList>
    </citation>
    <scope>NUCLEOTIDE SEQUENCE</scope>
    <source>
        <tissue evidence="2">Leaf</tissue>
    </source>
</reference>
<proteinExistence type="predicted"/>
<sequence length="60" mass="6500">MVDAAQIPCGFSLPTSARDQGQLHMGVNRRSAQSPPHHAVNEEGEGFVGPWERLTWGQGT</sequence>
<accession>A0A9E7LFY1</accession>
<evidence type="ECO:0000313" key="2">
    <source>
        <dbReference type="EMBL" id="URE49399.1"/>
    </source>
</evidence>
<evidence type="ECO:0000313" key="3">
    <source>
        <dbReference type="Proteomes" id="UP001055439"/>
    </source>
</evidence>
<feature type="region of interest" description="Disordered" evidence="1">
    <location>
        <begin position="26"/>
        <end position="46"/>
    </location>
</feature>
<gene>
    <name evidence="2" type="ORF">MUK42_33591</name>
</gene>
<organism evidence="2 3">
    <name type="scientific">Musa troglodytarum</name>
    <name type="common">fe'i banana</name>
    <dbReference type="NCBI Taxonomy" id="320322"/>
    <lineage>
        <taxon>Eukaryota</taxon>
        <taxon>Viridiplantae</taxon>
        <taxon>Streptophyta</taxon>
        <taxon>Embryophyta</taxon>
        <taxon>Tracheophyta</taxon>
        <taxon>Spermatophyta</taxon>
        <taxon>Magnoliopsida</taxon>
        <taxon>Liliopsida</taxon>
        <taxon>Zingiberales</taxon>
        <taxon>Musaceae</taxon>
        <taxon>Musa</taxon>
    </lineage>
</organism>
<keyword evidence="3" id="KW-1185">Reference proteome</keyword>